<dbReference type="PANTHER" id="PTHR35814">
    <property type="match status" value="1"/>
</dbReference>
<evidence type="ECO:0000256" key="4">
    <source>
        <dbReference type="ARBA" id="ARBA00023136"/>
    </source>
</evidence>
<dbReference type="InterPro" id="IPR023352">
    <property type="entry name" value="MAPEG-like_dom_sf"/>
</dbReference>
<reference evidence="6 7" key="1">
    <citation type="submission" date="2019-08" db="EMBL/GenBank/DDBJ databases">
        <title>Sphingorhabdus soil sp. nov., isolated from arctic soil.</title>
        <authorList>
            <person name="Liu Y."/>
        </authorList>
    </citation>
    <scope>NUCLEOTIDE SEQUENCE [LARGE SCALE GENOMIC DNA]</scope>
    <source>
        <strain evidence="6 7">D-2Q-5-6</strain>
    </source>
</reference>
<dbReference type="SUPFAM" id="SSF161084">
    <property type="entry name" value="MAPEG domain-like"/>
    <property type="match status" value="1"/>
</dbReference>
<dbReference type="InterPro" id="IPR001129">
    <property type="entry name" value="Membr-assoc_MAPEG"/>
</dbReference>
<dbReference type="PANTHER" id="PTHR35814:SF1">
    <property type="entry name" value="GLUTATHIONE S-TRANSFERASE-RELATED"/>
    <property type="match status" value="1"/>
</dbReference>
<name>A0A5C6UQI3_9SPHN</name>
<dbReference type="Pfam" id="PF01124">
    <property type="entry name" value="MAPEG"/>
    <property type="match status" value="1"/>
</dbReference>
<evidence type="ECO:0000256" key="3">
    <source>
        <dbReference type="ARBA" id="ARBA00022989"/>
    </source>
</evidence>
<feature type="transmembrane region" description="Helical" evidence="5">
    <location>
        <begin position="6"/>
        <end position="22"/>
    </location>
</feature>
<gene>
    <name evidence="6" type="ORF">FSZ31_03850</name>
</gene>
<evidence type="ECO:0000256" key="1">
    <source>
        <dbReference type="ARBA" id="ARBA00004370"/>
    </source>
</evidence>
<dbReference type="EMBL" id="VOPY01000001">
    <property type="protein sequence ID" value="TXC74436.1"/>
    <property type="molecule type" value="Genomic_DNA"/>
</dbReference>
<dbReference type="Gene3D" id="1.20.120.550">
    <property type="entry name" value="Membrane associated eicosanoid/glutathione metabolism-like domain"/>
    <property type="match status" value="1"/>
</dbReference>
<dbReference type="AlphaFoldDB" id="A0A5C6UQI3"/>
<evidence type="ECO:0000256" key="5">
    <source>
        <dbReference type="SAM" id="Phobius"/>
    </source>
</evidence>
<dbReference type="GO" id="GO:0016020">
    <property type="term" value="C:membrane"/>
    <property type="evidence" value="ECO:0007669"/>
    <property type="project" value="UniProtKB-SubCell"/>
</dbReference>
<evidence type="ECO:0000313" key="6">
    <source>
        <dbReference type="EMBL" id="TXC74436.1"/>
    </source>
</evidence>
<keyword evidence="2 5" id="KW-0812">Transmembrane</keyword>
<sequence>MFLPITLTIAAAAALLNLWLSIRVGRVRMSEKISVGDGGNENLIRRMRAQANFLENTGFALVLIAAIELAVGSSTILWLTGLIYILGRIAHAFGMDGGKWATGRSIGTLTTMIILLGLAAYALFLVYTGPSAMIAPASAGHVA</sequence>
<feature type="transmembrane region" description="Helical" evidence="5">
    <location>
        <begin position="53"/>
        <end position="70"/>
    </location>
</feature>
<evidence type="ECO:0000313" key="7">
    <source>
        <dbReference type="Proteomes" id="UP000321129"/>
    </source>
</evidence>
<organism evidence="6 7">
    <name type="scientific">Flavisphingopyxis soli</name>
    <dbReference type="NCBI Taxonomy" id="2601267"/>
    <lineage>
        <taxon>Bacteria</taxon>
        <taxon>Pseudomonadati</taxon>
        <taxon>Pseudomonadota</taxon>
        <taxon>Alphaproteobacteria</taxon>
        <taxon>Sphingomonadales</taxon>
        <taxon>Sphingopyxidaceae</taxon>
        <taxon>Flavisphingopyxis</taxon>
    </lineage>
</organism>
<evidence type="ECO:0000256" key="2">
    <source>
        <dbReference type="ARBA" id="ARBA00022692"/>
    </source>
</evidence>
<dbReference type="Proteomes" id="UP000321129">
    <property type="component" value="Unassembled WGS sequence"/>
</dbReference>
<comment type="subcellular location">
    <subcellularLocation>
        <location evidence="1">Membrane</location>
    </subcellularLocation>
</comment>
<dbReference type="OrthoDB" id="7619858at2"/>
<feature type="transmembrane region" description="Helical" evidence="5">
    <location>
        <begin position="106"/>
        <end position="127"/>
    </location>
</feature>
<keyword evidence="3 5" id="KW-1133">Transmembrane helix</keyword>
<accession>A0A5C6UQI3</accession>
<proteinExistence type="predicted"/>
<protein>
    <submittedName>
        <fullName evidence="6">MAPEG family protein</fullName>
    </submittedName>
</protein>
<keyword evidence="4 5" id="KW-0472">Membrane</keyword>
<comment type="caution">
    <text evidence="6">The sequence shown here is derived from an EMBL/GenBank/DDBJ whole genome shotgun (WGS) entry which is preliminary data.</text>
</comment>
<keyword evidence="7" id="KW-1185">Reference proteome</keyword>